<dbReference type="InterPro" id="IPR007712">
    <property type="entry name" value="RelE/ParE_toxin"/>
</dbReference>
<dbReference type="SUPFAM" id="SSF143011">
    <property type="entry name" value="RelE-like"/>
    <property type="match status" value="1"/>
</dbReference>
<gene>
    <name evidence="2" type="ORF">MCM1_3632</name>
</gene>
<evidence type="ECO:0008006" key="4">
    <source>
        <dbReference type="Google" id="ProtNLM"/>
    </source>
</evidence>
<dbReference type="EMBL" id="CP008746">
    <property type="protein sequence ID" value="AKJ40615.1"/>
    <property type="molecule type" value="Genomic_DNA"/>
</dbReference>
<keyword evidence="1" id="KW-1277">Toxin-antitoxin system</keyword>
<dbReference type="PANTHER" id="PTHR35601:SF1">
    <property type="entry name" value="TOXIN RELE"/>
    <property type="match status" value="1"/>
</dbReference>
<evidence type="ECO:0000313" key="3">
    <source>
        <dbReference type="Proteomes" id="UP000035331"/>
    </source>
</evidence>
<name>A0A0G3CIT7_METBA</name>
<sequence>MHYQIIWSEPAVNQLRKLDRHLAKRIFRKVSELKEDPFRYVTKLVGSPNYRLRVGDYRVILEIQGSCLKILVLKIGHRRDIYK</sequence>
<protein>
    <recommendedName>
        <fullName evidence="4">Type II toxin-antitoxin system RelE/ParE family toxin</fullName>
    </recommendedName>
</protein>
<dbReference type="PATRIC" id="fig|796385.3.peg.4399"/>
<accession>A0A0G3CIT7</accession>
<reference evidence="2 3" key="2">
    <citation type="journal article" date="2015" name="Stand. Genomic Sci.">
        <title>The complete genome sequence of the rumen methanogen Methanosarcina barkeri CM1.</title>
        <authorList>
            <person name="Lambie S.C."/>
            <person name="Kelly W.J."/>
            <person name="Leahy S.C."/>
            <person name="Li D."/>
            <person name="Reilly K."/>
            <person name="McAllister T.A."/>
            <person name="Valle E.R."/>
            <person name="Attwood G.T."/>
            <person name="Altermann E."/>
        </authorList>
    </citation>
    <scope>NUCLEOTIDE SEQUENCE [LARGE SCALE GENOMIC DNA]</scope>
    <source>
        <strain evidence="2 3">CM1</strain>
    </source>
</reference>
<evidence type="ECO:0000256" key="1">
    <source>
        <dbReference type="ARBA" id="ARBA00022649"/>
    </source>
</evidence>
<dbReference type="InterPro" id="IPR035093">
    <property type="entry name" value="RelE/ParE_toxin_dom_sf"/>
</dbReference>
<dbReference type="GeneID" id="31600708"/>
<organism evidence="2 3">
    <name type="scientific">Methanosarcina barkeri CM1</name>
    <dbReference type="NCBI Taxonomy" id="796385"/>
    <lineage>
        <taxon>Archaea</taxon>
        <taxon>Methanobacteriati</taxon>
        <taxon>Methanobacteriota</taxon>
        <taxon>Stenosarchaea group</taxon>
        <taxon>Methanomicrobia</taxon>
        <taxon>Methanosarcinales</taxon>
        <taxon>Methanosarcinaceae</taxon>
        <taxon>Methanosarcina</taxon>
    </lineage>
</organism>
<dbReference type="Gene3D" id="3.30.2310.20">
    <property type="entry name" value="RelE-like"/>
    <property type="match status" value="1"/>
</dbReference>
<dbReference type="AlphaFoldDB" id="A0A0G3CIT7"/>
<dbReference type="Pfam" id="PF05016">
    <property type="entry name" value="ParE_toxin"/>
    <property type="match status" value="1"/>
</dbReference>
<evidence type="ECO:0000313" key="2">
    <source>
        <dbReference type="EMBL" id="AKJ40615.1"/>
    </source>
</evidence>
<dbReference type="RefSeq" id="WP_080962291.1">
    <property type="nucleotide sequence ID" value="NZ_CP008746.1"/>
</dbReference>
<dbReference type="Proteomes" id="UP000035331">
    <property type="component" value="Chromosome"/>
</dbReference>
<proteinExistence type="predicted"/>
<dbReference type="PANTHER" id="PTHR35601">
    <property type="entry name" value="TOXIN RELE"/>
    <property type="match status" value="1"/>
</dbReference>
<reference evidence="3" key="1">
    <citation type="submission" date="2014-06" db="EMBL/GenBank/DDBJ databases">
        <title>The complete genome sequence of Methanosarcina barkeri CM1.</title>
        <authorList>
            <consortium name="Pastoral Greenhouse Gas Research Consortium"/>
            <person name="Lambie S.C."/>
            <person name="Leahy S.C."/>
            <person name="Kelly W.J."/>
            <person name="Li D."/>
            <person name="Reilly K."/>
            <person name="Attwood G.T."/>
            <person name="Altermann E."/>
        </authorList>
    </citation>
    <scope>NUCLEOTIDE SEQUENCE [LARGE SCALE GENOMIC DNA]</scope>
    <source>
        <strain evidence="3">CM1</strain>
    </source>
</reference>